<sequence>MDADVNGIDIDDDDDDDDAGIFSIANDCHSEDDDTLTGEDNVLSAVHTKRTAVDKDESAEEFLLTREAAVRFAQDSISDALDRQKRDADERGRADVLSFDEGDLVLFSTVNLPKHAVTNVGSSILLPTYIGPFRVLRRMGNAYTIELPRKMRTHPTFYVGRIRPYY</sequence>
<evidence type="ECO:0000259" key="1">
    <source>
        <dbReference type="Pfam" id="PF24626"/>
    </source>
</evidence>
<evidence type="ECO:0000313" key="2">
    <source>
        <dbReference type="EMBL" id="CAK7916943.1"/>
    </source>
</evidence>
<name>A0AAV1TEL2_9STRA</name>
<proteinExistence type="predicted"/>
<accession>A0AAV1TEL2</accession>
<dbReference type="EMBL" id="CAKLBY020000045">
    <property type="protein sequence ID" value="CAK7916943.1"/>
    <property type="molecule type" value="Genomic_DNA"/>
</dbReference>
<protein>
    <recommendedName>
        <fullName evidence="1">Tf2-1-like SH3-like domain-containing protein</fullName>
    </recommendedName>
</protein>
<dbReference type="AlphaFoldDB" id="A0AAV1TEL2"/>
<dbReference type="Proteomes" id="UP001162060">
    <property type="component" value="Unassembled WGS sequence"/>
</dbReference>
<gene>
    <name evidence="2" type="ORF">PM001_LOCUS5498</name>
</gene>
<feature type="domain" description="Tf2-1-like SH3-like" evidence="1">
    <location>
        <begin position="102"/>
        <end position="165"/>
    </location>
</feature>
<dbReference type="Pfam" id="PF24626">
    <property type="entry name" value="SH3_Tf2-1"/>
    <property type="match status" value="1"/>
</dbReference>
<evidence type="ECO:0000313" key="3">
    <source>
        <dbReference type="Proteomes" id="UP001162060"/>
    </source>
</evidence>
<organism evidence="2 3">
    <name type="scientific">Peronospora matthiolae</name>
    <dbReference type="NCBI Taxonomy" id="2874970"/>
    <lineage>
        <taxon>Eukaryota</taxon>
        <taxon>Sar</taxon>
        <taxon>Stramenopiles</taxon>
        <taxon>Oomycota</taxon>
        <taxon>Peronosporomycetes</taxon>
        <taxon>Peronosporales</taxon>
        <taxon>Peronosporaceae</taxon>
        <taxon>Peronospora</taxon>
    </lineage>
</organism>
<dbReference type="InterPro" id="IPR056924">
    <property type="entry name" value="SH3_Tf2-1"/>
</dbReference>
<comment type="caution">
    <text evidence="2">The sequence shown here is derived from an EMBL/GenBank/DDBJ whole genome shotgun (WGS) entry which is preliminary data.</text>
</comment>
<reference evidence="2" key="1">
    <citation type="submission" date="2024-01" db="EMBL/GenBank/DDBJ databases">
        <authorList>
            <person name="Webb A."/>
        </authorList>
    </citation>
    <scope>NUCLEOTIDE SEQUENCE</scope>
    <source>
        <strain evidence="2">Pm1</strain>
    </source>
</reference>